<dbReference type="InterPro" id="IPR010723">
    <property type="entry name" value="HemN_C"/>
</dbReference>
<dbReference type="CDD" id="cd01335">
    <property type="entry name" value="Radical_SAM"/>
    <property type="match status" value="1"/>
</dbReference>
<comment type="similarity">
    <text evidence="1">Belongs to the anaerobic coproporphyrinogen-III oxidase family. HemW subfamily.</text>
</comment>
<dbReference type="InterPro" id="IPR034505">
    <property type="entry name" value="Coproporphyrinogen-III_oxidase"/>
</dbReference>
<organism evidence="4 5">
    <name type="scientific">Nitrospirillum amazonense</name>
    <dbReference type="NCBI Taxonomy" id="28077"/>
    <lineage>
        <taxon>Bacteria</taxon>
        <taxon>Pseudomonadati</taxon>
        <taxon>Pseudomonadota</taxon>
        <taxon>Alphaproteobacteria</taxon>
        <taxon>Rhodospirillales</taxon>
        <taxon>Azospirillaceae</taxon>
        <taxon>Nitrospirillum</taxon>
    </lineage>
</organism>
<dbReference type="InterPro" id="IPR006638">
    <property type="entry name" value="Elp3/MiaA/NifB-like_rSAM"/>
</dbReference>
<gene>
    <name evidence="4" type="ORF">FBZ88_1245</name>
</gene>
<dbReference type="NCBIfam" id="TIGR00539">
    <property type="entry name" value="hemN_rel"/>
    <property type="match status" value="1"/>
</dbReference>
<dbReference type="Proteomes" id="UP000316545">
    <property type="component" value="Unassembled WGS sequence"/>
</dbReference>
<dbReference type="SFLD" id="SFLDF00288">
    <property type="entry name" value="HemN-like__clustered_with_nucl"/>
    <property type="match status" value="1"/>
</dbReference>
<dbReference type="RefSeq" id="WP_145619822.1">
    <property type="nucleotide sequence ID" value="NZ_JAYNFR010000086.1"/>
</dbReference>
<dbReference type="GO" id="GO:0051539">
    <property type="term" value="F:4 iron, 4 sulfur cluster binding"/>
    <property type="evidence" value="ECO:0007669"/>
    <property type="project" value="UniProtKB-UniRule"/>
</dbReference>
<sequence>MLPLTDTVPGGFGLYVHWPFCASKCPYCDFNSHVREGVDQARWRAAMLREMDHFAARVPAGRRLSSVFFGGGTPSLMPPETVAAILERADHHWGITDGVEVTLEANPTSSEAARFAGFRAAGVNRLSMGIQALNDADLKVLGRKHSASEAMAAIAMAKGIFDRFSFDLIYARPGQTVAAWQDELSQALDMAVGHLSLYQLTIEEGTQFHTLHQRGDLVVPDEDLAGDLYEATQVLLNQAGMPAYEVSNHARPGQESRHNLVYWRYGDYVGIGPGAHGRLTLKGEKIATRTHRAPEIWLQRVEEGGTGAHADERVTPEQRGREALMMGLRLAEGVSLSRLTAEAGGVSPVDMAAVGRLSRHGLLTVDGDRLTATADGRQRLNGVLAALLG</sequence>
<keyword evidence="2" id="KW-0349">Heme</keyword>
<evidence type="ECO:0000313" key="5">
    <source>
        <dbReference type="Proteomes" id="UP000316545"/>
    </source>
</evidence>
<keyword evidence="2" id="KW-0411">Iron-sulfur</keyword>
<dbReference type="SUPFAM" id="SSF102114">
    <property type="entry name" value="Radical SAM enzymes"/>
    <property type="match status" value="1"/>
</dbReference>
<dbReference type="PANTHER" id="PTHR13932:SF5">
    <property type="entry name" value="RADICAL S-ADENOSYL METHIONINE DOMAIN-CONTAINING PROTEIN 1, MITOCHONDRIAL"/>
    <property type="match status" value="1"/>
</dbReference>
<keyword evidence="2" id="KW-0963">Cytoplasm</keyword>
<dbReference type="Pfam" id="PF06969">
    <property type="entry name" value="HemN_C"/>
    <property type="match status" value="1"/>
</dbReference>
<dbReference type="SFLD" id="SFLDF00562">
    <property type="entry name" value="HemN-like__clustered_with_heat"/>
    <property type="match status" value="1"/>
</dbReference>
<dbReference type="GO" id="GO:0006779">
    <property type="term" value="P:porphyrin-containing compound biosynthetic process"/>
    <property type="evidence" value="ECO:0007669"/>
    <property type="project" value="InterPro"/>
</dbReference>
<keyword evidence="2" id="KW-0004">4Fe-4S</keyword>
<dbReference type="AlphaFoldDB" id="A0A560FAG6"/>
<dbReference type="SFLD" id="SFLDG01065">
    <property type="entry name" value="anaerobic_coproporphyrinogen-I"/>
    <property type="match status" value="1"/>
</dbReference>
<evidence type="ECO:0000313" key="4">
    <source>
        <dbReference type="EMBL" id="TWB18535.1"/>
    </source>
</evidence>
<dbReference type="InterPro" id="IPR007197">
    <property type="entry name" value="rSAM"/>
</dbReference>
<dbReference type="EMBL" id="VITO01000024">
    <property type="protein sequence ID" value="TWB18535.1"/>
    <property type="molecule type" value="Genomic_DNA"/>
</dbReference>
<evidence type="ECO:0000259" key="3">
    <source>
        <dbReference type="PROSITE" id="PS51918"/>
    </source>
</evidence>
<dbReference type="PANTHER" id="PTHR13932">
    <property type="entry name" value="COPROPORPHYRINIGEN III OXIDASE"/>
    <property type="match status" value="1"/>
</dbReference>
<dbReference type="Pfam" id="PF04055">
    <property type="entry name" value="Radical_SAM"/>
    <property type="match status" value="1"/>
</dbReference>
<comment type="subcellular location">
    <subcellularLocation>
        <location evidence="2">Cytoplasm</location>
    </subcellularLocation>
</comment>
<comment type="caution">
    <text evidence="4">The sequence shown here is derived from an EMBL/GenBank/DDBJ whole genome shotgun (WGS) entry which is preliminary data.</text>
</comment>
<dbReference type="SMART" id="SM00729">
    <property type="entry name" value="Elp3"/>
    <property type="match status" value="1"/>
</dbReference>
<feature type="domain" description="Radical SAM core" evidence="3">
    <location>
        <begin position="6"/>
        <end position="239"/>
    </location>
</feature>
<keyword evidence="2" id="KW-0479">Metal-binding</keyword>
<keyword evidence="2" id="KW-0143">Chaperone</keyword>
<protein>
    <recommendedName>
        <fullName evidence="2">Heme chaperone HemW</fullName>
    </recommendedName>
</protein>
<evidence type="ECO:0000256" key="2">
    <source>
        <dbReference type="RuleBase" id="RU364116"/>
    </source>
</evidence>
<keyword evidence="2" id="KW-0949">S-adenosyl-L-methionine</keyword>
<dbReference type="GO" id="GO:0005737">
    <property type="term" value="C:cytoplasm"/>
    <property type="evidence" value="ECO:0007669"/>
    <property type="project" value="UniProtKB-SubCell"/>
</dbReference>
<evidence type="ECO:0000256" key="1">
    <source>
        <dbReference type="ARBA" id="ARBA00006100"/>
    </source>
</evidence>
<reference evidence="4 5" key="1">
    <citation type="submission" date="2019-06" db="EMBL/GenBank/DDBJ databases">
        <title>Genomic Encyclopedia of Type Strains, Phase IV (KMG-V): Genome sequencing to study the core and pangenomes of soil and plant-associated prokaryotes.</title>
        <authorList>
            <person name="Whitman W."/>
        </authorList>
    </citation>
    <scope>NUCLEOTIDE SEQUENCE [LARGE SCALE GENOMIC DNA]</scope>
    <source>
        <strain evidence="4 5">BR 11865</strain>
    </source>
</reference>
<keyword evidence="5" id="KW-1185">Reference proteome</keyword>
<accession>A0A560FAG6</accession>
<dbReference type="GO" id="GO:0046872">
    <property type="term" value="F:metal ion binding"/>
    <property type="evidence" value="ECO:0007669"/>
    <property type="project" value="UniProtKB-UniRule"/>
</dbReference>
<proteinExistence type="inferred from homology"/>
<dbReference type="Gene3D" id="3.30.750.200">
    <property type="match status" value="1"/>
</dbReference>
<dbReference type="SFLD" id="SFLDS00029">
    <property type="entry name" value="Radical_SAM"/>
    <property type="match status" value="1"/>
</dbReference>
<dbReference type="InterPro" id="IPR004559">
    <property type="entry name" value="HemW-like"/>
</dbReference>
<keyword evidence="2" id="KW-0408">Iron</keyword>
<name>A0A560FAG6_9PROT</name>
<dbReference type="GO" id="GO:0004109">
    <property type="term" value="F:coproporphyrinogen oxidase activity"/>
    <property type="evidence" value="ECO:0007669"/>
    <property type="project" value="InterPro"/>
</dbReference>
<dbReference type="InterPro" id="IPR058240">
    <property type="entry name" value="rSAM_sf"/>
</dbReference>
<comment type="function">
    <text evidence="2">Probably acts as a heme chaperone, transferring heme to an unknown acceptor. Binds one molecule of heme per monomer, possibly covalently. Binds 1 [4Fe-4S] cluster. The cluster is coordinated with 3 cysteines and an exchangeable S-adenosyl-L-methionine.</text>
</comment>
<dbReference type="PROSITE" id="PS51918">
    <property type="entry name" value="RADICAL_SAM"/>
    <property type="match status" value="1"/>
</dbReference>